<reference evidence="2 3" key="1">
    <citation type="journal article" date="2017" name="Gigascience">
        <title>Genome sequence of the small brown planthopper, Laodelphax striatellus.</title>
        <authorList>
            <person name="Zhu J."/>
            <person name="Jiang F."/>
            <person name="Wang X."/>
            <person name="Yang P."/>
            <person name="Bao Y."/>
            <person name="Zhao W."/>
            <person name="Wang W."/>
            <person name="Lu H."/>
            <person name="Wang Q."/>
            <person name="Cui N."/>
            <person name="Li J."/>
            <person name="Chen X."/>
            <person name="Luo L."/>
            <person name="Yu J."/>
            <person name="Kang L."/>
            <person name="Cui F."/>
        </authorList>
    </citation>
    <scope>NUCLEOTIDE SEQUENCE [LARGE SCALE GENOMIC DNA]</scope>
    <source>
        <strain evidence="2">Lst14</strain>
    </source>
</reference>
<evidence type="ECO:0000313" key="3">
    <source>
        <dbReference type="Proteomes" id="UP000291343"/>
    </source>
</evidence>
<dbReference type="AlphaFoldDB" id="A0A482XCE4"/>
<proteinExistence type="predicted"/>
<keyword evidence="3" id="KW-1185">Reference proteome</keyword>
<dbReference type="Proteomes" id="UP000291343">
    <property type="component" value="Unassembled WGS sequence"/>
</dbReference>
<dbReference type="InParanoid" id="A0A482XCE4"/>
<feature type="compositionally biased region" description="Low complexity" evidence="1">
    <location>
        <begin position="195"/>
        <end position="204"/>
    </location>
</feature>
<comment type="caution">
    <text evidence="2">The sequence shown here is derived from an EMBL/GenBank/DDBJ whole genome shotgun (WGS) entry which is preliminary data.</text>
</comment>
<evidence type="ECO:0000256" key="1">
    <source>
        <dbReference type="SAM" id="MobiDB-lite"/>
    </source>
</evidence>
<gene>
    <name evidence="2" type="ORF">LSTR_LSTR001687</name>
</gene>
<organism evidence="2 3">
    <name type="scientific">Laodelphax striatellus</name>
    <name type="common">Small brown planthopper</name>
    <name type="synonym">Delphax striatella</name>
    <dbReference type="NCBI Taxonomy" id="195883"/>
    <lineage>
        <taxon>Eukaryota</taxon>
        <taxon>Metazoa</taxon>
        <taxon>Ecdysozoa</taxon>
        <taxon>Arthropoda</taxon>
        <taxon>Hexapoda</taxon>
        <taxon>Insecta</taxon>
        <taxon>Pterygota</taxon>
        <taxon>Neoptera</taxon>
        <taxon>Paraneoptera</taxon>
        <taxon>Hemiptera</taxon>
        <taxon>Auchenorrhyncha</taxon>
        <taxon>Fulgoroidea</taxon>
        <taxon>Delphacidae</taxon>
        <taxon>Criomorphinae</taxon>
        <taxon>Laodelphax</taxon>
    </lineage>
</organism>
<protein>
    <submittedName>
        <fullName evidence="2">Uncharacterized protein</fullName>
    </submittedName>
</protein>
<name>A0A482XCE4_LAOST</name>
<feature type="compositionally biased region" description="Basic residues" evidence="1">
    <location>
        <begin position="180"/>
        <end position="189"/>
    </location>
</feature>
<accession>A0A482XCE4</accession>
<evidence type="ECO:0000313" key="2">
    <source>
        <dbReference type="EMBL" id="RZF43426.1"/>
    </source>
</evidence>
<sequence length="311" mass="34564">MVSNLSEGIGNIPLTPDVQGVAQQPDNVTPVAFQNLPPQPGTEMEQTFVEHMEAGDGSVLPILPENIADDTLRIAPLPVEQTPQPAENATAVDEPMQGIQQEPDNVEMMMQNLFQEPENAALAVSIRIGENSFVHALPTHEVIEQEPVQPQDNIAGRLRPARRRRRLEFEGSPPSPDPPRRRRRRRRQGARAADDVAAADGNAAPHDDLGVMQLPEVEPRQEPAEGFGRTFLDTPEDIRKNKFIEKLKELQIEHGNVINFLQICPFESTLRVEAAAVFGMLIDLCHSKQIELIQDVPYAPDKLFIKINFGV</sequence>
<feature type="region of interest" description="Disordered" evidence="1">
    <location>
        <begin position="144"/>
        <end position="209"/>
    </location>
</feature>
<dbReference type="OrthoDB" id="10603142at2759"/>
<dbReference type="EMBL" id="QKKF02012754">
    <property type="protein sequence ID" value="RZF43426.1"/>
    <property type="molecule type" value="Genomic_DNA"/>
</dbReference>